<dbReference type="EMBL" id="FNWO01000008">
    <property type="protein sequence ID" value="SEH40261.1"/>
    <property type="molecule type" value="Genomic_DNA"/>
</dbReference>
<name>A0A1H6I171_MAGFU</name>
<sequence>MIRTLHAAAGAIALLTLATFWLSTAISETLLSADAIATVKTAIVSGLFVLIPAMAAAGASGTMLAKSRPAGLTAAKSRRMRLLAINGLVIMIPAALFLARKANAGELDTAFFAVQGLELAVGAVQIVLLSQNFRDGLRLTGRISR</sequence>
<keyword evidence="1" id="KW-0472">Membrane</keyword>
<keyword evidence="1" id="KW-1133">Transmembrane helix</keyword>
<dbReference type="AlphaFoldDB" id="A0A1H6I171"/>
<evidence type="ECO:0000256" key="1">
    <source>
        <dbReference type="SAM" id="Phobius"/>
    </source>
</evidence>
<evidence type="ECO:0000313" key="3">
    <source>
        <dbReference type="Proteomes" id="UP000182983"/>
    </source>
</evidence>
<reference evidence="3" key="1">
    <citation type="submission" date="2016-10" db="EMBL/GenBank/DDBJ databases">
        <authorList>
            <person name="Varghese N."/>
            <person name="Submissions S."/>
        </authorList>
    </citation>
    <scope>NUCLEOTIDE SEQUENCE [LARGE SCALE GENOMIC DNA]</scope>
    <source>
        <strain evidence="3">DSM 13234</strain>
    </source>
</reference>
<feature type="transmembrane region" description="Helical" evidence="1">
    <location>
        <begin position="37"/>
        <end position="59"/>
    </location>
</feature>
<dbReference type="Proteomes" id="UP000182983">
    <property type="component" value="Unassembled WGS sequence"/>
</dbReference>
<keyword evidence="1" id="KW-0812">Transmembrane</keyword>
<organism evidence="2 3">
    <name type="scientific">Magnetospirillum fulvum</name>
    <name type="common">Rhodospirillum fulvum</name>
    <dbReference type="NCBI Taxonomy" id="1082"/>
    <lineage>
        <taxon>Bacteria</taxon>
        <taxon>Pseudomonadati</taxon>
        <taxon>Pseudomonadota</taxon>
        <taxon>Alphaproteobacteria</taxon>
        <taxon>Rhodospirillales</taxon>
        <taxon>Rhodospirillaceae</taxon>
        <taxon>Magnetospirillum</taxon>
    </lineage>
</organism>
<evidence type="ECO:0000313" key="2">
    <source>
        <dbReference type="EMBL" id="SEH40261.1"/>
    </source>
</evidence>
<protein>
    <recommendedName>
        <fullName evidence="4">Transmembrane protein</fullName>
    </recommendedName>
</protein>
<dbReference type="OrthoDB" id="5195601at2"/>
<proteinExistence type="predicted"/>
<evidence type="ECO:0008006" key="4">
    <source>
        <dbReference type="Google" id="ProtNLM"/>
    </source>
</evidence>
<dbReference type="RefSeq" id="WP_074768350.1">
    <property type="nucleotide sequence ID" value="NZ_FNWO01000008.1"/>
</dbReference>
<keyword evidence="3" id="KW-1185">Reference proteome</keyword>
<accession>A0A1H6I171</accession>
<gene>
    <name evidence="2" type="ORF">SAMN04244559_02122</name>
</gene>
<feature type="transmembrane region" description="Helical" evidence="1">
    <location>
        <begin position="110"/>
        <end position="129"/>
    </location>
</feature>
<feature type="transmembrane region" description="Helical" evidence="1">
    <location>
        <begin position="80"/>
        <end position="98"/>
    </location>
</feature>